<proteinExistence type="predicted"/>
<keyword evidence="2 6" id="KW-0812">Transmembrane</keyword>
<feature type="transmembrane region" description="Helical" evidence="6">
    <location>
        <begin position="81"/>
        <end position="99"/>
    </location>
</feature>
<feature type="transmembrane region" description="Helical" evidence="6">
    <location>
        <begin position="420"/>
        <end position="441"/>
    </location>
</feature>
<name>A0A7S3L4C0_9STRA</name>
<evidence type="ECO:0000259" key="7">
    <source>
        <dbReference type="Pfam" id="PF03151"/>
    </source>
</evidence>
<feature type="domain" description="Sugar phosphate transporter" evidence="7">
    <location>
        <begin position="149"/>
        <end position="479"/>
    </location>
</feature>
<evidence type="ECO:0000256" key="3">
    <source>
        <dbReference type="ARBA" id="ARBA00022989"/>
    </source>
</evidence>
<evidence type="ECO:0000256" key="4">
    <source>
        <dbReference type="ARBA" id="ARBA00023136"/>
    </source>
</evidence>
<dbReference type="Pfam" id="PF03151">
    <property type="entry name" value="TPT"/>
    <property type="match status" value="1"/>
</dbReference>
<dbReference type="InterPro" id="IPR037185">
    <property type="entry name" value="EmrE-like"/>
</dbReference>
<dbReference type="AlphaFoldDB" id="A0A7S3L4C0"/>
<evidence type="ECO:0000313" key="8">
    <source>
        <dbReference type="EMBL" id="CAE0409834.1"/>
    </source>
</evidence>
<protein>
    <recommendedName>
        <fullName evidence="7">Sugar phosphate transporter domain-containing protein</fullName>
    </recommendedName>
</protein>
<gene>
    <name evidence="8" type="ORF">ACOF00016_LOCUS7424</name>
</gene>
<evidence type="ECO:0000256" key="2">
    <source>
        <dbReference type="ARBA" id="ARBA00022692"/>
    </source>
</evidence>
<dbReference type="GO" id="GO:0016020">
    <property type="term" value="C:membrane"/>
    <property type="evidence" value="ECO:0007669"/>
    <property type="project" value="UniProtKB-SubCell"/>
</dbReference>
<feature type="transmembrane region" description="Helical" evidence="6">
    <location>
        <begin position="148"/>
        <end position="174"/>
    </location>
</feature>
<reference evidence="8" key="1">
    <citation type="submission" date="2021-01" db="EMBL/GenBank/DDBJ databases">
        <authorList>
            <person name="Corre E."/>
            <person name="Pelletier E."/>
            <person name="Niang G."/>
            <person name="Scheremetjew M."/>
            <person name="Finn R."/>
            <person name="Kale V."/>
            <person name="Holt S."/>
            <person name="Cochrane G."/>
            <person name="Meng A."/>
            <person name="Brown T."/>
            <person name="Cohen L."/>
        </authorList>
    </citation>
    <scope>NUCLEOTIDE SEQUENCE</scope>
    <source>
        <strain evidence="8">CCMP127</strain>
    </source>
</reference>
<feature type="compositionally biased region" description="Low complexity" evidence="5">
    <location>
        <begin position="1"/>
        <end position="17"/>
    </location>
</feature>
<dbReference type="PANTHER" id="PTHR11132">
    <property type="entry name" value="SOLUTE CARRIER FAMILY 35"/>
    <property type="match status" value="1"/>
</dbReference>
<dbReference type="InterPro" id="IPR004853">
    <property type="entry name" value="Sugar_P_trans_dom"/>
</dbReference>
<accession>A0A7S3L4C0</accession>
<feature type="region of interest" description="Disordered" evidence="5">
    <location>
        <begin position="54"/>
        <end position="76"/>
    </location>
</feature>
<dbReference type="SUPFAM" id="SSF103481">
    <property type="entry name" value="Multidrug resistance efflux transporter EmrE"/>
    <property type="match status" value="1"/>
</dbReference>
<evidence type="ECO:0000256" key="6">
    <source>
        <dbReference type="SAM" id="Phobius"/>
    </source>
</evidence>
<evidence type="ECO:0000256" key="1">
    <source>
        <dbReference type="ARBA" id="ARBA00004141"/>
    </source>
</evidence>
<dbReference type="EMBL" id="HBIM01008755">
    <property type="protein sequence ID" value="CAE0409834.1"/>
    <property type="molecule type" value="Transcribed_RNA"/>
</dbReference>
<keyword evidence="4 6" id="KW-0472">Membrane</keyword>
<comment type="subcellular location">
    <subcellularLocation>
        <location evidence="1">Membrane</location>
        <topology evidence="1">Multi-pass membrane protein</topology>
    </subcellularLocation>
</comment>
<sequence>MNSSALTVSTTGSSSSTWDDDHDNGSSSSEAEEEDLVVQSLNLERVEKQSLLKVTEYDDKDNDNDDDVKDAHEKSSSTTSLTSYYTGLLFLMANIAAWYTTNATNGIAMQKFSQRLLSLEYSDDDGGDGGDDIDHADILEHDSHEHSWLAVTGVTLIITTLQLLVGAMLGALLLQATLSYDRQNKQGLTIYHLFQESVQKPTFTIEANLSILHALGSSFTNLGFLWGKASLVQIIKLLEPFETLVWSHLLLPRTTKESSQALRVGVVSGMSVVVGAALSLLHMNHHAPTQIQAVIFATLSGLTLSLRNVLTRKVHHAHKDLETAKKRLDRHDSNMTTISTISSTSSTTTTTTTNTGHDELTQFEKSLWQFTQLSLLSGKSLAILTAVTWAVLYCGLDITVTHDQLWGNLLHDPALLLWHALYNIFSYVVLGSTSALTHSLLNAGKRVYSILLAILVFHEPLQLDTWLGLLMVGLGGIWYTIENKAPPNKSGSDRGTFWDKCSKPSFALCLLIILYSIRFWERSHQTIEP</sequence>
<evidence type="ECO:0000256" key="5">
    <source>
        <dbReference type="SAM" id="MobiDB-lite"/>
    </source>
</evidence>
<feature type="region of interest" description="Disordered" evidence="5">
    <location>
        <begin position="1"/>
        <end position="36"/>
    </location>
</feature>
<feature type="transmembrane region" description="Helical" evidence="6">
    <location>
        <begin position="261"/>
        <end position="283"/>
    </location>
</feature>
<keyword evidence="3 6" id="KW-1133">Transmembrane helix</keyword>
<dbReference type="InterPro" id="IPR050186">
    <property type="entry name" value="TPT_transporter"/>
</dbReference>
<feature type="transmembrane region" description="Helical" evidence="6">
    <location>
        <begin position="289"/>
        <end position="310"/>
    </location>
</feature>
<organism evidence="8">
    <name type="scientific">Amphora coffeiformis</name>
    <dbReference type="NCBI Taxonomy" id="265554"/>
    <lineage>
        <taxon>Eukaryota</taxon>
        <taxon>Sar</taxon>
        <taxon>Stramenopiles</taxon>
        <taxon>Ochrophyta</taxon>
        <taxon>Bacillariophyta</taxon>
        <taxon>Bacillariophyceae</taxon>
        <taxon>Bacillariophycidae</taxon>
        <taxon>Thalassiophysales</taxon>
        <taxon>Catenulaceae</taxon>
        <taxon>Amphora</taxon>
    </lineage>
</organism>
<feature type="compositionally biased region" description="Acidic residues" evidence="5">
    <location>
        <begin position="58"/>
        <end position="68"/>
    </location>
</feature>
<feature type="transmembrane region" description="Helical" evidence="6">
    <location>
        <begin position="381"/>
        <end position="400"/>
    </location>
</feature>